<dbReference type="PROSITE" id="PS51186">
    <property type="entry name" value="GNAT"/>
    <property type="match status" value="1"/>
</dbReference>
<dbReference type="Gene3D" id="3.40.630.30">
    <property type="match status" value="1"/>
</dbReference>
<keyword evidence="2" id="KW-0808">Transferase</keyword>
<organism evidence="2 3">
    <name type="scientific">Rhizobium rosettiformans W3</name>
    <dbReference type="NCBI Taxonomy" id="538378"/>
    <lineage>
        <taxon>Bacteria</taxon>
        <taxon>Pseudomonadati</taxon>
        <taxon>Pseudomonadota</taxon>
        <taxon>Alphaproteobacteria</taxon>
        <taxon>Hyphomicrobiales</taxon>
        <taxon>Rhizobiaceae</taxon>
        <taxon>Rhizobium/Agrobacterium group</taxon>
        <taxon>Rhizobium</taxon>
    </lineage>
</organism>
<dbReference type="Proteomes" id="UP000307378">
    <property type="component" value="Unassembled WGS sequence"/>
</dbReference>
<name>A0A4S8PSR4_9HYPH</name>
<reference evidence="2 3" key="1">
    <citation type="submission" date="2019-04" db="EMBL/GenBank/DDBJ databases">
        <title>genome sequence of strain W3.</title>
        <authorList>
            <person name="Gao J."/>
            <person name="Sun J."/>
        </authorList>
    </citation>
    <scope>NUCLEOTIDE SEQUENCE [LARGE SCALE GENOMIC DNA]</scope>
    <source>
        <strain evidence="2 3">W3</strain>
    </source>
</reference>
<evidence type="ECO:0000313" key="3">
    <source>
        <dbReference type="Proteomes" id="UP000307378"/>
    </source>
</evidence>
<dbReference type="InterPro" id="IPR051531">
    <property type="entry name" value="N-acetyltransferase"/>
</dbReference>
<comment type="caution">
    <text evidence="2">The sequence shown here is derived from an EMBL/GenBank/DDBJ whole genome shotgun (WGS) entry which is preliminary data.</text>
</comment>
<proteinExistence type="predicted"/>
<feature type="domain" description="N-acetyltransferase" evidence="1">
    <location>
        <begin position="18"/>
        <end position="188"/>
    </location>
</feature>
<dbReference type="InterPro" id="IPR016181">
    <property type="entry name" value="Acyl_CoA_acyltransferase"/>
</dbReference>
<protein>
    <submittedName>
        <fullName evidence="2">GNAT family N-acetyltransferase</fullName>
    </submittedName>
</protein>
<sequence>MRQGECINMVTTIETPRLNLRPWREDDIEQIVLGLNDLQLAKWLAFVPHPYSTSDAENWVRRCQAIASTGDRPTAYEFAIELKAERKVIGGVSLNKIDWSAGTGGGGIWIATPYQGLGYGREAFDAKIRFAFRDLGLTKLINGYFDGNENSWAMQRKLGYRRVTEAPSRCMADGRQTIEHVTMLLRSDWQDREDQTSDRVRSEA</sequence>
<dbReference type="InterPro" id="IPR000182">
    <property type="entry name" value="GNAT_dom"/>
</dbReference>
<evidence type="ECO:0000259" key="1">
    <source>
        <dbReference type="PROSITE" id="PS51186"/>
    </source>
</evidence>
<gene>
    <name evidence="2" type="ORF">FAA86_20010</name>
</gene>
<dbReference type="EMBL" id="STGU01000014">
    <property type="protein sequence ID" value="THV32642.1"/>
    <property type="molecule type" value="Genomic_DNA"/>
</dbReference>
<dbReference type="PANTHER" id="PTHR43792">
    <property type="entry name" value="GNAT FAMILY, PUTATIVE (AFU_ORTHOLOGUE AFUA_3G00765)-RELATED-RELATED"/>
    <property type="match status" value="1"/>
</dbReference>
<dbReference type="GO" id="GO:0016747">
    <property type="term" value="F:acyltransferase activity, transferring groups other than amino-acyl groups"/>
    <property type="evidence" value="ECO:0007669"/>
    <property type="project" value="InterPro"/>
</dbReference>
<evidence type="ECO:0000313" key="2">
    <source>
        <dbReference type="EMBL" id="THV32642.1"/>
    </source>
</evidence>
<dbReference type="Pfam" id="PF13302">
    <property type="entry name" value="Acetyltransf_3"/>
    <property type="match status" value="1"/>
</dbReference>
<dbReference type="AlphaFoldDB" id="A0A4S8PSR4"/>
<accession>A0A4S8PSR4</accession>
<dbReference type="SUPFAM" id="SSF55729">
    <property type="entry name" value="Acyl-CoA N-acyltransferases (Nat)"/>
    <property type="match status" value="1"/>
</dbReference>
<dbReference type="PANTHER" id="PTHR43792:SF16">
    <property type="entry name" value="N-ACETYLTRANSFERASE DOMAIN-CONTAINING PROTEIN"/>
    <property type="match status" value="1"/>
</dbReference>